<keyword evidence="4" id="KW-1185">Reference proteome</keyword>
<feature type="signal peptide" evidence="2">
    <location>
        <begin position="1"/>
        <end position="16"/>
    </location>
</feature>
<keyword evidence="2" id="KW-0732">Signal</keyword>
<name>A0ABD3NE78_9STRA</name>
<feature type="chain" id="PRO_5044824241" evidence="2">
    <location>
        <begin position="17"/>
        <end position="478"/>
    </location>
</feature>
<sequence length="478" mass="52357">MKLSLAVAILLPLAASSQTVLYSNPQGCIDPSKYDDDTDFFPQKFVPDVTTDYLAVEYHNTYKIVTNVLNEKSYLFYQCGTDPPVDEVSSGRHHVVLSIPHAGKVVVTETPQIPSLELLSKRSEIGAYVGEPKLVSSPCLSSLMADGVVETIYYPDDPWNQTLNDEGVAEFLAGNPDAIVLAGAFGNVDGERHIVDPQTQERTAVATFDWLGMYAAMFNLEGVANDIISKAKARYECAAENAAYLTADVPEDERPKILWAEYYDGLGWSVADCPAWDAAYYCEYAHHCEASIVSRPEGVGFSESFGGTEEYWYLTDDEFLMLGKDVETWVYPSPTFGDVYAMKAEILDQFVSVRNGRVYDTQGQGPYGWYEQRLAEYDVVVLDVCSIVGTASPAVMHDRRWLRSYFTEAIGSPGTCDDGDVFAAWVPAEARCDPIATTTSDDQTGPSPADPVATSAAFSIVGFVPATVVAWIASIFLA</sequence>
<evidence type="ECO:0000313" key="3">
    <source>
        <dbReference type="EMBL" id="KAL3774385.1"/>
    </source>
</evidence>
<evidence type="ECO:0000313" key="4">
    <source>
        <dbReference type="Proteomes" id="UP001530315"/>
    </source>
</evidence>
<keyword evidence="1" id="KW-0472">Membrane</keyword>
<accession>A0ABD3NE78</accession>
<dbReference type="Proteomes" id="UP001530315">
    <property type="component" value="Unassembled WGS sequence"/>
</dbReference>
<proteinExistence type="predicted"/>
<keyword evidence="1" id="KW-1133">Transmembrane helix</keyword>
<reference evidence="3 4" key="1">
    <citation type="submission" date="2024-10" db="EMBL/GenBank/DDBJ databases">
        <title>Updated reference genomes for cyclostephanoid diatoms.</title>
        <authorList>
            <person name="Roberts W.R."/>
            <person name="Alverson A.J."/>
        </authorList>
    </citation>
    <scope>NUCLEOTIDE SEQUENCE [LARGE SCALE GENOMIC DNA]</scope>
    <source>
        <strain evidence="3 4">AJA276-08</strain>
    </source>
</reference>
<evidence type="ECO:0000256" key="2">
    <source>
        <dbReference type="SAM" id="SignalP"/>
    </source>
</evidence>
<organism evidence="3 4">
    <name type="scientific">Stephanodiscus triporus</name>
    <dbReference type="NCBI Taxonomy" id="2934178"/>
    <lineage>
        <taxon>Eukaryota</taxon>
        <taxon>Sar</taxon>
        <taxon>Stramenopiles</taxon>
        <taxon>Ochrophyta</taxon>
        <taxon>Bacillariophyta</taxon>
        <taxon>Coscinodiscophyceae</taxon>
        <taxon>Thalassiosirophycidae</taxon>
        <taxon>Stephanodiscales</taxon>
        <taxon>Stephanodiscaceae</taxon>
        <taxon>Stephanodiscus</taxon>
    </lineage>
</organism>
<protein>
    <submittedName>
        <fullName evidence="3">Uncharacterized protein</fullName>
    </submittedName>
</protein>
<dbReference type="AlphaFoldDB" id="A0ABD3NE78"/>
<evidence type="ECO:0000256" key="1">
    <source>
        <dbReference type="SAM" id="Phobius"/>
    </source>
</evidence>
<dbReference type="PANTHER" id="PTHR38360:SF1">
    <property type="entry name" value="F12P19.7"/>
    <property type="match status" value="1"/>
</dbReference>
<feature type="transmembrane region" description="Helical" evidence="1">
    <location>
        <begin position="456"/>
        <end position="477"/>
    </location>
</feature>
<dbReference type="PANTHER" id="PTHR38360">
    <property type="entry name" value="OS03G0120000 PROTEIN"/>
    <property type="match status" value="1"/>
</dbReference>
<gene>
    <name evidence="3" type="ORF">ACHAW5_007945</name>
</gene>
<dbReference type="EMBL" id="JALLAZ020001472">
    <property type="protein sequence ID" value="KAL3774385.1"/>
    <property type="molecule type" value="Genomic_DNA"/>
</dbReference>
<keyword evidence="1" id="KW-0812">Transmembrane</keyword>
<comment type="caution">
    <text evidence="3">The sequence shown here is derived from an EMBL/GenBank/DDBJ whole genome shotgun (WGS) entry which is preliminary data.</text>
</comment>